<dbReference type="Proteomes" id="UP000663874">
    <property type="component" value="Unassembled WGS sequence"/>
</dbReference>
<evidence type="ECO:0000256" key="1">
    <source>
        <dbReference type="SAM" id="MobiDB-lite"/>
    </source>
</evidence>
<feature type="transmembrane region" description="Helical" evidence="2">
    <location>
        <begin position="68"/>
        <end position="91"/>
    </location>
</feature>
<gene>
    <name evidence="4" type="ORF">FNK824_LOCUS11037</name>
    <name evidence="3" type="ORF">SEV965_LOCUS12657</name>
</gene>
<dbReference type="Proteomes" id="UP000663889">
    <property type="component" value="Unassembled WGS sequence"/>
</dbReference>
<keyword evidence="2" id="KW-0812">Transmembrane</keyword>
<feature type="region of interest" description="Disordered" evidence="1">
    <location>
        <begin position="103"/>
        <end position="133"/>
    </location>
</feature>
<evidence type="ECO:0000313" key="5">
    <source>
        <dbReference type="Proteomes" id="UP000663889"/>
    </source>
</evidence>
<evidence type="ECO:0000256" key="2">
    <source>
        <dbReference type="SAM" id="Phobius"/>
    </source>
</evidence>
<dbReference type="EMBL" id="CAJOBE010001281">
    <property type="protein sequence ID" value="CAF3730065.1"/>
    <property type="molecule type" value="Genomic_DNA"/>
</dbReference>
<sequence>MAEAASAQLPLLEIGIPNQAPSTSSNILGNNVINAASPQNIFFDLESIPDAVTIGAKQTGTVSTCTKAVLITATLVVVVTAVCVPAVYYSLNGQASSNTEITTVTTSTSTTDTTTTATTTTSETTTTTTSATTTTTTSETTTTTTSATTTTTTSETTTTTTSATTTTTTSETTTTTTSATTTTATTSTTTTATTTTTTTETTTTTTSVTTTTTTSATTTTSTTSQTTTTTSVTTTTTTSATTTTTTTRTTSTTATTTTTTAPCLTGYTRTPSGSCVNLLIDFNNCGSIGHVCASTYTSCSNGACSGAPAVQLTGAVAIAGWGGTVSVDDAYMTLSLPFSISLYGYTTSSASVQSNGCICLAGCSSAYSNSALPSGSFSGATAFGYWDDLYIYAGTSQTVYYDSKHCIVGLETTYRDGLELITTYFVEKTLDGEAILLSKQLMKQANGIVINENNTIEDEQIDEKHLDISNENEDDDKQTSVKEILKTSYVSEGNVVRCVTKSFD</sequence>
<name>A0A814JG88_9BILA</name>
<accession>A0A814JG88</accession>
<evidence type="ECO:0000313" key="3">
    <source>
        <dbReference type="EMBL" id="CAF1037706.1"/>
    </source>
</evidence>
<evidence type="ECO:0000313" key="4">
    <source>
        <dbReference type="EMBL" id="CAF3730065.1"/>
    </source>
</evidence>
<dbReference type="EMBL" id="CAJNOU010000579">
    <property type="protein sequence ID" value="CAF1037706.1"/>
    <property type="molecule type" value="Genomic_DNA"/>
</dbReference>
<protein>
    <submittedName>
        <fullName evidence="3">Uncharacterized protein</fullName>
    </submittedName>
</protein>
<keyword evidence="2" id="KW-1133">Transmembrane helix</keyword>
<dbReference type="AlphaFoldDB" id="A0A814JG88"/>
<reference evidence="3" key="1">
    <citation type="submission" date="2021-02" db="EMBL/GenBank/DDBJ databases">
        <authorList>
            <person name="Nowell W R."/>
        </authorList>
    </citation>
    <scope>NUCLEOTIDE SEQUENCE</scope>
</reference>
<proteinExistence type="predicted"/>
<keyword evidence="2" id="KW-0472">Membrane</keyword>
<organism evidence="3 5">
    <name type="scientific">Rotaria sordida</name>
    <dbReference type="NCBI Taxonomy" id="392033"/>
    <lineage>
        <taxon>Eukaryota</taxon>
        <taxon>Metazoa</taxon>
        <taxon>Spiralia</taxon>
        <taxon>Gnathifera</taxon>
        <taxon>Rotifera</taxon>
        <taxon>Eurotatoria</taxon>
        <taxon>Bdelloidea</taxon>
        <taxon>Philodinida</taxon>
        <taxon>Philodinidae</taxon>
        <taxon>Rotaria</taxon>
    </lineage>
</organism>
<comment type="caution">
    <text evidence="3">The sequence shown here is derived from an EMBL/GenBank/DDBJ whole genome shotgun (WGS) entry which is preliminary data.</text>
</comment>